<dbReference type="InterPro" id="IPR010982">
    <property type="entry name" value="Lambda_DNA-bd_dom_sf"/>
</dbReference>
<evidence type="ECO:0000256" key="1">
    <source>
        <dbReference type="SAM" id="MobiDB-lite"/>
    </source>
</evidence>
<evidence type="ECO:0000259" key="2">
    <source>
        <dbReference type="PROSITE" id="PS50943"/>
    </source>
</evidence>
<dbReference type="SUPFAM" id="SSF47413">
    <property type="entry name" value="lambda repressor-like DNA-binding domains"/>
    <property type="match status" value="1"/>
</dbReference>
<organism evidence="3 4">
    <name type="scientific">Cutibacterium porci</name>
    <dbReference type="NCBI Taxonomy" id="2605781"/>
    <lineage>
        <taxon>Bacteria</taxon>
        <taxon>Bacillati</taxon>
        <taxon>Actinomycetota</taxon>
        <taxon>Actinomycetes</taxon>
        <taxon>Propionibacteriales</taxon>
        <taxon>Propionibacteriaceae</taxon>
        <taxon>Cutibacterium</taxon>
    </lineage>
</organism>
<dbReference type="RefSeq" id="WP_154564352.1">
    <property type="nucleotide sequence ID" value="NZ_VUMG01000003.1"/>
</dbReference>
<dbReference type="PROSITE" id="PS50943">
    <property type="entry name" value="HTH_CROC1"/>
    <property type="match status" value="1"/>
</dbReference>
<dbReference type="CDD" id="cd00093">
    <property type="entry name" value="HTH_XRE"/>
    <property type="match status" value="1"/>
</dbReference>
<reference evidence="3 4" key="1">
    <citation type="submission" date="2019-08" db="EMBL/GenBank/DDBJ databases">
        <title>In-depth cultivation of the pig gut microbiome towards novel bacterial diversity and tailored functional studies.</title>
        <authorList>
            <person name="Wylensek D."/>
            <person name="Hitch T.C.A."/>
            <person name="Clavel T."/>
        </authorList>
    </citation>
    <scope>NUCLEOTIDE SEQUENCE [LARGE SCALE GENOMIC DNA]</scope>
    <source>
        <strain evidence="3 4">WCA-380-WT-3A</strain>
    </source>
</reference>
<proteinExistence type="predicted"/>
<sequence>MTTQPWTFSIPEFDRSDRLRKAREHAGLEQSELASTIGVSRNTVSAAERGVSAPRRHVVMAWAMACGVPVEWIETGRAPHRDDEGPDGGCAARDSNPEPAD</sequence>
<dbReference type="Pfam" id="PF01381">
    <property type="entry name" value="HTH_3"/>
    <property type="match status" value="1"/>
</dbReference>
<dbReference type="SMART" id="SM00530">
    <property type="entry name" value="HTH_XRE"/>
    <property type="match status" value="1"/>
</dbReference>
<accession>A0A7K0J822</accession>
<dbReference type="Gene3D" id="1.10.260.40">
    <property type="entry name" value="lambda repressor-like DNA-binding domains"/>
    <property type="match status" value="1"/>
</dbReference>
<comment type="caution">
    <text evidence="3">The sequence shown here is derived from an EMBL/GenBank/DDBJ whole genome shotgun (WGS) entry which is preliminary data.</text>
</comment>
<evidence type="ECO:0000313" key="3">
    <source>
        <dbReference type="EMBL" id="MSS45898.1"/>
    </source>
</evidence>
<dbReference type="AlphaFoldDB" id="A0A7K0J822"/>
<feature type="region of interest" description="Disordered" evidence="1">
    <location>
        <begin position="77"/>
        <end position="101"/>
    </location>
</feature>
<gene>
    <name evidence="3" type="ORF">FYJ43_07580</name>
</gene>
<evidence type="ECO:0000313" key="4">
    <source>
        <dbReference type="Proteomes" id="UP000466104"/>
    </source>
</evidence>
<dbReference type="EMBL" id="VUMG01000003">
    <property type="protein sequence ID" value="MSS45898.1"/>
    <property type="molecule type" value="Genomic_DNA"/>
</dbReference>
<dbReference type="InterPro" id="IPR001387">
    <property type="entry name" value="Cro/C1-type_HTH"/>
</dbReference>
<dbReference type="GO" id="GO:0003677">
    <property type="term" value="F:DNA binding"/>
    <property type="evidence" value="ECO:0007669"/>
    <property type="project" value="InterPro"/>
</dbReference>
<name>A0A7K0J822_9ACTN</name>
<protein>
    <submittedName>
        <fullName evidence="3">Helix-turn-helix transcriptional regulator</fullName>
    </submittedName>
</protein>
<dbReference type="Proteomes" id="UP000466104">
    <property type="component" value="Unassembled WGS sequence"/>
</dbReference>
<keyword evidence="4" id="KW-1185">Reference proteome</keyword>
<feature type="domain" description="HTH cro/C1-type" evidence="2">
    <location>
        <begin position="19"/>
        <end position="73"/>
    </location>
</feature>